<dbReference type="Pfam" id="PF07963">
    <property type="entry name" value="N_methyl"/>
    <property type="match status" value="1"/>
</dbReference>
<reference evidence="5" key="1">
    <citation type="submission" date="2023-10" db="EMBL/GenBank/DDBJ databases">
        <title>Screening of Alkalihalophilus pseudofirmusBZ-TG-HK211 and Its Alleviation of Salt Stress on Rapeseed Growth.</title>
        <authorList>
            <person name="Zhao B."/>
            <person name="Guo T."/>
        </authorList>
    </citation>
    <scope>NUCLEOTIDE SEQUENCE</scope>
    <source>
        <strain evidence="5">BZ-TG-HK211</strain>
    </source>
</reference>
<proteinExistence type="predicted"/>
<protein>
    <submittedName>
        <fullName evidence="5">Prepilin-type N-terminal cleavage/methylation domain-containing protein</fullName>
    </submittedName>
</protein>
<evidence type="ECO:0000256" key="2">
    <source>
        <dbReference type="ARBA" id="ARBA00023287"/>
    </source>
</evidence>
<feature type="transmembrane region" description="Helical" evidence="4">
    <location>
        <begin position="12"/>
        <end position="35"/>
    </location>
</feature>
<dbReference type="InterPro" id="IPR011050">
    <property type="entry name" value="Pectin_lyase_fold/virulence"/>
</dbReference>
<dbReference type="InterPro" id="IPR012902">
    <property type="entry name" value="N_methyl_site"/>
</dbReference>
<feature type="compositionally biased region" description="Low complexity" evidence="3">
    <location>
        <begin position="282"/>
        <end position="291"/>
    </location>
</feature>
<comment type="subcellular location">
    <subcellularLocation>
        <location evidence="1">Cell surface</location>
    </subcellularLocation>
</comment>
<dbReference type="SUPFAM" id="SSF51126">
    <property type="entry name" value="Pectin lyase-like"/>
    <property type="match status" value="1"/>
</dbReference>
<dbReference type="Proteomes" id="UP001285636">
    <property type="component" value="Unassembled WGS sequence"/>
</dbReference>
<comment type="caution">
    <text evidence="5">The sequence shown here is derived from an EMBL/GenBank/DDBJ whole genome shotgun (WGS) entry which is preliminary data.</text>
</comment>
<evidence type="ECO:0000256" key="4">
    <source>
        <dbReference type="SAM" id="Phobius"/>
    </source>
</evidence>
<dbReference type="GO" id="GO:0030420">
    <property type="term" value="P:establishment of competence for transformation"/>
    <property type="evidence" value="ECO:0007669"/>
    <property type="project" value="UniProtKB-KW"/>
</dbReference>
<dbReference type="EMBL" id="JAWJAY010000004">
    <property type="protein sequence ID" value="MDV2886684.1"/>
    <property type="molecule type" value="Genomic_DNA"/>
</dbReference>
<gene>
    <name evidence="5" type="ORF">RYX45_15940</name>
</gene>
<keyword evidence="4" id="KW-0472">Membrane</keyword>
<dbReference type="PROSITE" id="PS00409">
    <property type="entry name" value="PROKAR_NTER_METHYL"/>
    <property type="match status" value="1"/>
</dbReference>
<dbReference type="AlphaFoldDB" id="A0AAJ2NQD1"/>
<accession>A0AAJ2NQD1</accession>
<dbReference type="GO" id="GO:0009986">
    <property type="term" value="C:cell surface"/>
    <property type="evidence" value="ECO:0007669"/>
    <property type="project" value="UniProtKB-SubCell"/>
</dbReference>
<keyword evidence="4" id="KW-1133">Transmembrane helix</keyword>
<keyword evidence="2" id="KW-0178">Competence</keyword>
<dbReference type="RefSeq" id="WP_323467330.1">
    <property type="nucleotide sequence ID" value="NZ_CP144224.1"/>
</dbReference>
<evidence type="ECO:0000256" key="1">
    <source>
        <dbReference type="ARBA" id="ARBA00004241"/>
    </source>
</evidence>
<sequence length="524" mass="57141">MLLKLLKNERGITLLEVLAVLTLLGIVGAVTFNLLSTSVTHTNKTQSHIDLRQEANIILSHLRQKHSADTPYELNADNLIGRSDVHFEQVFINGESLLDGPISPNIEEHLYIALTLNDEQNQTFEIDTIIEKRYASNIDRIDLPPPNGKVCSIYTGSTNYWDTIRSALDLPDPIPANTTILIEGNLIIPNGKELKGISKDNVSIYITGNLKVQHGGKVSGATLHVQGDFDHHSGGHIIETSIVHVSGEHKLAPGSSSQGEIYVFTAGDEGFIPYVDPDCGAPSNPDNPSNPDSDEPPPPNDSAFTDKDSFDSISFKPEDYPEKKFSKHQCEYTGNAKLSNSNFAGNFDWAPCTHTYINGGVFFSEGLGFNGGYKITVTDNFFVRKESWGLNSGGEITVKGNAIFFNNLPQNGANVIVQQNFFVKGSTHLNSQSKLKIEGSARFDGDLVLDNASQLSVSHHLFGPPRVTLNGGSSILVEGNAYFNENTVFTTNNGSTIKVNGHVQIGNKIHTSNFTYSNVHFIVG</sequence>
<name>A0AAJ2NQD1_ALKPS</name>
<keyword evidence="4" id="KW-0812">Transmembrane</keyword>
<organism evidence="5 6">
    <name type="scientific">Alkalihalophilus pseudofirmus</name>
    <name type="common">Bacillus pseudofirmus</name>
    <dbReference type="NCBI Taxonomy" id="79885"/>
    <lineage>
        <taxon>Bacteria</taxon>
        <taxon>Bacillati</taxon>
        <taxon>Bacillota</taxon>
        <taxon>Bacilli</taxon>
        <taxon>Bacillales</taxon>
        <taxon>Bacillaceae</taxon>
        <taxon>Alkalihalophilus</taxon>
    </lineage>
</organism>
<evidence type="ECO:0000313" key="6">
    <source>
        <dbReference type="Proteomes" id="UP001285636"/>
    </source>
</evidence>
<evidence type="ECO:0000256" key="3">
    <source>
        <dbReference type="SAM" id="MobiDB-lite"/>
    </source>
</evidence>
<evidence type="ECO:0000313" key="5">
    <source>
        <dbReference type="EMBL" id="MDV2886684.1"/>
    </source>
</evidence>
<feature type="region of interest" description="Disordered" evidence="3">
    <location>
        <begin position="275"/>
        <end position="309"/>
    </location>
</feature>